<comment type="caution">
    <text evidence="2">The sequence shown here is derived from an EMBL/GenBank/DDBJ whole genome shotgun (WGS) entry which is preliminary data.</text>
</comment>
<gene>
    <name evidence="2" type="primary">CAPRIN1_1</name>
    <name evidence="2" type="ORF">GOODEAATRI_021605</name>
</gene>
<dbReference type="PANTHER" id="PTHR22922">
    <property type="entry name" value="GPI-ANCHORED PROTEIN P137"/>
    <property type="match status" value="1"/>
</dbReference>
<name>A0ABV0NYC5_9TELE</name>
<sequence>MNLASPVPPTDPMVRKQVVQDLMAQMQGTYNFMQDSMLEFDGQPIDPAIVSAQPMKPAQTMDVSQMVCPPGMLDKIKCRHVV</sequence>
<feature type="domain" description="Cytoplasmic activation/proliferation-associated protein-1 C term" evidence="1">
    <location>
        <begin position="19"/>
        <end position="71"/>
    </location>
</feature>
<evidence type="ECO:0000313" key="3">
    <source>
        <dbReference type="Proteomes" id="UP001476798"/>
    </source>
</evidence>
<keyword evidence="3" id="KW-1185">Reference proteome</keyword>
<evidence type="ECO:0000313" key="2">
    <source>
        <dbReference type="EMBL" id="MEQ2175814.1"/>
    </source>
</evidence>
<dbReference type="Proteomes" id="UP001476798">
    <property type="component" value="Unassembled WGS sequence"/>
</dbReference>
<dbReference type="EMBL" id="JAHRIO010052097">
    <property type="protein sequence ID" value="MEQ2175814.1"/>
    <property type="molecule type" value="Genomic_DNA"/>
</dbReference>
<evidence type="ECO:0000259" key="1">
    <source>
        <dbReference type="Pfam" id="PF12287"/>
    </source>
</evidence>
<dbReference type="Pfam" id="PF12287">
    <property type="entry name" value="Caprin-1_C"/>
    <property type="match status" value="1"/>
</dbReference>
<proteinExistence type="predicted"/>
<reference evidence="2 3" key="1">
    <citation type="submission" date="2021-06" db="EMBL/GenBank/DDBJ databases">
        <authorList>
            <person name="Palmer J.M."/>
        </authorList>
    </citation>
    <scope>NUCLEOTIDE SEQUENCE [LARGE SCALE GENOMIC DNA]</scope>
    <source>
        <strain evidence="2 3">GA_2019</strain>
        <tissue evidence="2">Muscle</tissue>
    </source>
</reference>
<dbReference type="InterPro" id="IPR022070">
    <property type="entry name" value="Caprin-1_C"/>
</dbReference>
<protein>
    <submittedName>
        <fullName evidence="2">Caprin-1</fullName>
    </submittedName>
</protein>
<accession>A0ABV0NYC5</accession>
<dbReference type="PANTHER" id="PTHR22922:SF3">
    <property type="entry name" value="CAPRIN-1"/>
    <property type="match status" value="1"/>
</dbReference>
<dbReference type="InterPro" id="IPR028816">
    <property type="entry name" value="Caprin"/>
</dbReference>
<organism evidence="2 3">
    <name type="scientific">Goodea atripinnis</name>
    <dbReference type="NCBI Taxonomy" id="208336"/>
    <lineage>
        <taxon>Eukaryota</taxon>
        <taxon>Metazoa</taxon>
        <taxon>Chordata</taxon>
        <taxon>Craniata</taxon>
        <taxon>Vertebrata</taxon>
        <taxon>Euteleostomi</taxon>
        <taxon>Actinopterygii</taxon>
        <taxon>Neopterygii</taxon>
        <taxon>Teleostei</taxon>
        <taxon>Neoteleostei</taxon>
        <taxon>Acanthomorphata</taxon>
        <taxon>Ovalentaria</taxon>
        <taxon>Atherinomorphae</taxon>
        <taxon>Cyprinodontiformes</taxon>
        <taxon>Goodeidae</taxon>
        <taxon>Goodea</taxon>
    </lineage>
</organism>